<evidence type="ECO:0000313" key="3">
    <source>
        <dbReference type="EMBL" id="CAE6909872.1"/>
    </source>
</evidence>
<gene>
    <name evidence="3" type="primary">CHT1</name>
    <name evidence="3" type="ORF">SNAT2548_LOCUS68</name>
</gene>
<feature type="transmembrane region" description="Helical" evidence="2">
    <location>
        <begin position="337"/>
        <end position="365"/>
    </location>
</feature>
<sequence length="589" mass="64521">MEPTAKTNGAKTNGAKTNGAKTNGAKTNGKDKKEGDEVNLLAEYGRAWCLHQFVPFVDKLVLGSYGQAMDNRMLKPWDQGPDDWMIRLPLLVVSFLFPNPWVLLVAHVANIVSWFYWMPAVWDHMVWAALLELTFVLAALAGGGKEAVAKRFLPAARMELCVLYWSAAFWKLTTSWYTVRGSCAPVLLSELMAGLFTAELVPPGSAFANIMLKIAPVFVAALEFAVAYCLTFRPTAGVVLALAFHQTINLMPMTYAGGFSISMCCRFVIFLPGIVSQALGKSNSLILPLSLCVAVGAAMFAIHKGVDTACVLFLSLAFLYLRGIMSGHRPSAKGFGGAAWLSFLAILIGFVYGFLAPVAGVMAMASSTMYGNVKQWGGTNHLAVPTGLLQEHFADPKNTEPAWAKDAFGGGLIRVDETTSPTMRELCPAEATHLMLPYARDLLIGVGTPGRYFELYAARNYYNRDDDHGSSALHNRGNTTVEVSQPPYVEPAYELRRVLSLARKKGESFTLKYTPVPWFGTPKSYAEYQGEQVVLKEEGNGQRTCMKGKPCDDSEVALQPPPQYWLTKFLHPYPLPILPGDTREVHCST</sequence>
<comment type="caution">
    <text evidence="3">The sequence shown here is derived from an EMBL/GenBank/DDBJ whole genome shotgun (WGS) entry which is preliminary data.</text>
</comment>
<feature type="transmembrane region" description="Helical" evidence="2">
    <location>
        <begin position="217"/>
        <end position="244"/>
    </location>
</feature>
<feature type="transmembrane region" description="Helical" evidence="2">
    <location>
        <begin position="162"/>
        <end position="179"/>
    </location>
</feature>
<keyword evidence="2" id="KW-0472">Membrane</keyword>
<reference evidence="3" key="1">
    <citation type="submission" date="2021-02" db="EMBL/GenBank/DDBJ databases">
        <authorList>
            <person name="Dougan E. K."/>
            <person name="Rhodes N."/>
            <person name="Thang M."/>
            <person name="Chan C."/>
        </authorList>
    </citation>
    <scope>NUCLEOTIDE SEQUENCE</scope>
</reference>
<feature type="transmembrane region" description="Helical" evidence="2">
    <location>
        <begin position="256"/>
        <end position="279"/>
    </location>
</feature>
<feature type="transmembrane region" description="Helical" evidence="2">
    <location>
        <begin position="309"/>
        <end position="325"/>
    </location>
</feature>
<dbReference type="Proteomes" id="UP000604046">
    <property type="component" value="Unassembled WGS sequence"/>
</dbReference>
<proteinExistence type="predicted"/>
<evidence type="ECO:0000313" key="4">
    <source>
        <dbReference type="Proteomes" id="UP000604046"/>
    </source>
</evidence>
<keyword evidence="2" id="KW-1133">Transmembrane helix</keyword>
<dbReference type="OrthoDB" id="414225at2759"/>
<feature type="compositionally biased region" description="Polar residues" evidence="1">
    <location>
        <begin position="1"/>
        <end position="26"/>
    </location>
</feature>
<feature type="transmembrane region" description="Helical" evidence="2">
    <location>
        <begin position="124"/>
        <end position="141"/>
    </location>
</feature>
<keyword evidence="4" id="KW-1185">Reference proteome</keyword>
<name>A0A812G299_9DINO</name>
<keyword evidence="2" id="KW-0812">Transmembrane</keyword>
<dbReference type="EMBL" id="CAJNDS010000001">
    <property type="protein sequence ID" value="CAE6909872.1"/>
    <property type="molecule type" value="Genomic_DNA"/>
</dbReference>
<evidence type="ECO:0000256" key="2">
    <source>
        <dbReference type="SAM" id="Phobius"/>
    </source>
</evidence>
<feature type="transmembrane region" description="Helical" evidence="2">
    <location>
        <begin position="285"/>
        <end position="302"/>
    </location>
</feature>
<feature type="transmembrane region" description="Helical" evidence="2">
    <location>
        <begin position="90"/>
        <end position="118"/>
    </location>
</feature>
<organism evidence="3 4">
    <name type="scientific">Symbiodinium natans</name>
    <dbReference type="NCBI Taxonomy" id="878477"/>
    <lineage>
        <taxon>Eukaryota</taxon>
        <taxon>Sar</taxon>
        <taxon>Alveolata</taxon>
        <taxon>Dinophyceae</taxon>
        <taxon>Suessiales</taxon>
        <taxon>Symbiodiniaceae</taxon>
        <taxon>Symbiodinium</taxon>
    </lineage>
</organism>
<dbReference type="AlphaFoldDB" id="A0A812G299"/>
<feature type="region of interest" description="Disordered" evidence="1">
    <location>
        <begin position="1"/>
        <end position="32"/>
    </location>
</feature>
<protein>
    <submittedName>
        <fullName evidence="3">CHT1 protein</fullName>
    </submittedName>
</protein>
<evidence type="ECO:0000256" key="1">
    <source>
        <dbReference type="SAM" id="MobiDB-lite"/>
    </source>
</evidence>
<accession>A0A812G299</accession>